<name>A0ABS5ABN9_9PSEU</name>
<organism evidence="2 3">
    <name type="scientific">Crossiella equi</name>
    <dbReference type="NCBI Taxonomy" id="130796"/>
    <lineage>
        <taxon>Bacteria</taxon>
        <taxon>Bacillati</taxon>
        <taxon>Actinomycetota</taxon>
        <taxon>Actinomycetes</taxon>
        <taxon>Pseudonocardiales</taxon>
        <taxon>Pseudonocardiaceae</taxon>
        <taxon>Crossiella</taxon>
    </lineage>
</organism>
<dbReference type="Proteomes" id="UP001519363">
    <property type="component" value="Unassembled WGS sequence"/>
</dbReference>
<dbReference type="Pfam" id="PF13672">
    <property type="entry name" value="PP2C_2"/>
    <property type="match status" value="1"/>
</dbReference>
<dbReference type="InterPro" id="IPR036457">
    <property type="entry name" value="PPM-type-like_dom_sf"/>
</dbReference>
<accession>A0ABS5ABN9</accession>
<dbReference type="RefSeq" id="WP_086789424.1">
    <property type="nucleotide sequence ID" value="NZ_JAGIOO010000001.1"/>
</dbReference>
<dbReference type="InterPro" id="IPR001932">
    <property type="entry name" value="PPM-type_phosphatase-like_dom"/>
</dbReference>
<gene>
    <name evidence="2" type="ORF">JOF53_002875</name>
</gene>
<keyword evidence="3" id="KW-1185">Reference proteome</keyword>
<evidence type="ECO:0000313" key="3">
    <source>
        <dbReference type="Proteomes" id="UP001519363"/>
    </source>
</evidence>
<dbReference type="EMBL" id="JAGIOO010000001">
    <property type="protein sequence ID" value="MBP2474003.1"/>
    <property type="molecule type" value="Genomic_DNA"/>
</dbReference>
<dbReference type="Gene3D" id="3.60.40.10">
    <property type="entry name" value="PPM-type phosphatase domain"/>
    <property type="match status" value="1"/>
</dbReference>
<evidence type="ECO:0000313" key="2">
    <source>
        <dbReference type="EMBL" id="MBP2474003.1"/>
    </source>
</evidence>
<dbReference type="SUPFAM" id="SSF81606">
    <property type="entry name" value="PP2C-like"/>
    <property type="match status" value="1"/>
</dbReference>
<proteinExistence type="predicted"/>
<comment type="caution">
    <text evidence="2">The sequence shown here is derived from an EMBL/GenBank/DDBJ whole genome shotgun (WGS) entry which is preliminary data.</text>
</comment>
<reference evidence="2 3" key="1">
    <citation type="submission" date="2021-03" db="EMBL/GenBank/DDBJ databases">
        <title>Sequencing the genomes of 1000 actinobacteria strains.</title>
        <authorList>
            <person name="Klenk H.-P."/>
        </authorList>
    </citation>
    <scope>NUCLEOTIDE SEQUENCE [LARGE SCALE GENOMIC DNA]</scope>
    <source>
        <strain evidence="2 3">DSM 44580</strain>
    </source>
</reference>
<sequence length="272" mass="29044">MQVTMATEPAQSHQDNEDFVGAVPGAVVLLDGAGSAGADSGCLHGVAWYSRQLGTRLLERLLSPDAGDLREVLGEAISAVAGMHGSACQLDHPGTPSATVLLVRVRGGQVEYLLLADSTLVIESPTGNTAVTDDREAQVGARYRQEMDAMPNGSEEHALALRRYIEAMRNHRNRPDGFWVASTDPDAATEAVTGSVPADEVRSLALLSDGATRLVDSFALADWDAVVRTLRQDGPGELIRQTREAERSDPDGRRWPRGKAFDDATAALVVFS</sequence>
<feature type="domain" description="PPM-type phosphatase" evidence="1">
    <location>
        <begin position="24"/>
        <end position="234"/>
    </location>
</feature>
<evidence type="ECO:0000259" key="1">
    <source>
        <dbReference type="Pfam" id="PF13672"/>
    </source>
</evidence>
<protein>
    <recommendedName>
        <fullName evidence="1">PPM-type phosphatase domain-containing protein</fullName>
    </recommendedName>
</protein>